<sequence length="300" mass="33117">MHVVFTSVYGILSLHYSVASRTETKALSQNGWYHDAEGFKGYETKSENSLDKRQGDVLHKEVRPADLKSCPAGMRDDGISCWKDTYGRGVGRVPSKRSCESNQRDDGTSCWLDSYGRGTGRIPTKQSCPSGQRDDGTSCWNDAHIYGKGCCCTLFGCCHNCRSGYHDDGCTCRKTNVGITHSLFDRQYCHDDEDMYGRLCYPKCAADYHATGCCICTPRGGPRVIKTLAQRQYCNSNEERYGGLCYPKCKAGYHAVGCCLCEPTGGHCHNNEVKINGKCWGACKDGYADHDNGGVCTKTK</sequence>
<dbReference type="EMBL" id="CAJPWZ010001879">
    <property type="protein sequence ID" value="CAG2226213.1"/>
    <property type="molecule type" value="Genomic_DNA"/>
</dbReference>
<gene>
    <name evidence="1" type="ORF">MEDL_39306</name>
</gene>
<accession>A0A8S3T412</accession>
<dbReference type="OrthoDB" id="68689at2759"/>
<proteinExistence type="predicted"/>
<reference evidence="1" key="1">
    <citation type="submission" date="2021-03" db="EMBL/GenBank/DDBJ databases">
        <authorList>
            <person name="Bekaert M."/>
        </authorList>
    </citation>
    <scope>NUCLEOTIDE SEQUENCE</scope>
</reference>
<keyword evidence="2" id="KW-1185">Reference proteome</keyword>
<protein>
    <submittedName>
        <fullName evidence="1">Uncharacterized protein</fullName>
    </submittedName>
</protein>
<comment type="caution">
    <text evidence="1">The sequence shown here is derived from an EMBL/GenBank/DDBJ whole genome shotgun (WGS) entry which is preliminary data.</text>
</comment>
<evidence type="ECO:0000313" key="2">
    <source>
        <dbReference type="Proteomes" id="UP000683360"/>
    </source>
</evidence>
<dbReference type="AlphaFoldDB" id="A0A8S3T412"/>
<organism evidence="1 2">
    <name type="scientific">Mytilus edulis</name>
    <name type="common">Blue mussel</name>
    <dbReference type="NCBI Taxonomy" id="6550"/>
    <lineage>
        <taxon>Eukaryota</taxon>
        <taxon>Metazoa</taxon>
        <taxon>Spiralia</taxon>
        <taxon>Lophotrochozoa</taxon>
        <taxon>Mollusca</taxon>
        <taxon>Bivalvia</taxon>
        <taxon>Autobranchia</taxon>
        <taxon>Pteriomorphia</taxon>
        <taxon>Mytilida</taxon>
        <taxon>Mytiloidea</taxon>
        <taxon>Mytilidae</taxon>
        <taxon>Mytilinae</taxon>
        <taxon>Mytilus</taxon>
    </lineage>
</organism>
<evidence type="ECO:0000313" key="1">
    <source>
        <dbReference type="EMBL" id="CAG2226213.1"/>
    </source>
</evidence>
<dbReference type="Proteomes" id="UP000683360">
    <property type="component" value="Unassembled WGS sequence"/>
</dbReference>
<name>A0A8S3T412_MYTED</name>